<dbReference type="AlphaFoldDB" id="A0AAF0BQQ9"/>
<dbReference type="Gene3D" id="2.10.260.10">
    <property type="match status" value="1"/>
</dbReference>
<evidence type="ECO:0000313" key="3">
    <source>
        <dbReference type="Proteomes" id="UP000001426"/>
    </source>
</evidence>
<dbReference type="Proteomes" id="UP000001426">
    <property type="component" value="Chromosome"/>
</dbReference>
<dbReference type="EMBL" id="CP116810">
    <property type="protein sequence ID" value="WCL93656.1"/>
    <property type="molecule type" value="Genomic_DNA"/>
</dbReference>
<name>A0AAF0BQQ9_RHOPA</name>
<dbReference type="InterPro" id="IPR007159">
    <property type="entry name" value="SpoVT-AbrB_dom"/>
</dbReference>
<feature type="domain" description="SpoVT-AbrB" evidence="1">
    <location>
        <begin position="4"/>
        <end position="50"/>
    </location>
</feature>
<dbReference type="GeneID" id="66894581"/>
<keyword evidence="3" id="KW-1185">Reference proteome</keyword>
<dbReference type="KEGG" id="rpa:TX73_018035"/>
<keyword evidence="2" id="KW-0238">DNA-binding</keyword>
<organism evidence="2 3">
    <name type="scientific">Rhodopseudomonas palustris (strain ATCC BAA-98 / CGA009)</name>
    <dbReference type="NCBI Taxonomy" id="258594"/>
    <lineage>
        <taxon>Bacteria</taxon>
        <taxon>Pseudomonadati</taxon>
        <taxon>Pseudomonadota</taxon>
        <taxon>Alphaproteobacteria</taxon>
        <taxon>Hyphomicrobiales</taxon>
        <taxon>Nitrobacteraceae</taxon>
        <taxon>Rhodopseudomonas</taxon>
    </lineage>
</organism>
<dbReference type="InterPro" id="IPR037914">
    <property type="entry name" value="SpoVT-AbrB_sf"/>
</dbReference>
<evidence type="ECO:0000259" key="1">
    <source>
        <dbReference type="SMART" id="SM00966"/>
    </source>
</evidence>
<gene>
    <name evidence="2" type="ORF">TX73_018035</name>
</gene>
<evidence type="ECO:0000313" key="2">
    <source>
        <dbReference type="EMBL" id="WCL93656.1"/>
    </source>
</evidence>
<dbReference type="GO" id="GO:0003677">
    <property type="term" value="F:DNA binding"/>
    <property type="evidence" value="ECO:0007669"/>
    <property type="project" value="UniProtKB-KW"/>
</dbReference>
<dbReference type="SMART" id="SM00966">
    <property type="entry name" value="SpoVT_AbrB"/>
    <property type="match status" value="1"/>
</dbReference>
<reference evidence="2 3" key="1">
    <citation type="journal article" date="2004" name="Nat. Biotechnol.">
        <title>Complete genome sequence of the metabolically versatile photosynthetic bacterium Rhodopseudomonas palustris.</title>
        <authorList>
            <person name="Larimer F.W."/>
            <person name="Chain P."/>
            <person name="Hauser L."/>
            <person name="Lamerdin J."/>
            <person name="Malfatti S."/>
            <person name="Do L."/>
            <person name="Land M.L."/>
            <person name="Pelletier D.A."/>
            <person name="Beatty J.T."/>
            <person name="Lang A.S."/>
            <person name="Tabita F.R."/>
            <person name="Gibson J.L."/>
            <person name="Hanson T.E."/>
            <person name="Bobst C."/>
            <person name="Torres J.L."/>
            <person name="Peres C."/>
            <person name="Harrison F.H."/>
            <person name="Gibson J."/>
            <person name="Harwood C.S."/>
        </authorList>
    </citation>
    <scope>NUCLEOTIDE SEQUENCE [LARGE SCALE GENOMIC DNA]</scope>
    <source>
        <strain evidence="3">ATCC BAA-98 / CGA009</strain>
    </source>
</reference>
<dbReference type="Pfam" id="PF04014">
    <property type="entry name" value="MazE_antitoxin"/>
    <property type="match status" value="1"/>
</dbReference>
<accession>A0AAF0BQQ9</accession>
<dbReference type="RefSeq" id="WP_042441643.1">
    <property type="nucleotide sequence ID" value="NZ_CP116810.1"/>
</dbReference>
<sequence length="84" mass="9900">MLVSKWGNSLAVRLPKALVDKLDLKEGDELNVVDIVERTLVVEKEDRRKAAVERLSRLRWTLPTDYKFDRDEANERYRDESNEP</sequence>
<dbReference type="SUPFAM" id="SSF89447">
    <property type="entry name" value="AbrB/MazE/MraZ-like"/>
    <property type="match status" value="1"/>
</dbReference>
<protein>
    <submittedName>
        <fullName evidence="2">AbrB/MazE/SpoVT family DNA-binding domain-containing protein</fullName>
    </submittedName>
</protein>
<proteinExistence type="predicted"/>